<name>A0A1Y1HR54_KLENI</name>
<feature type="compositionally biased region" description="Basic and acidic residues" evidence="2">
    <location>
        <begin position="1"/>
        <end position="18"/>
    </location>
</feature>
<feature type="coiled-coil region" evidence="1">
    <location>
        <begin position="176"/>
        <end position="239"/>
    </location>
</feature>
<dbReference type="OMA" id="SAIWKVP"/>
<protein>
    <submittedName>
        <fullName evidence="3">Uncharacterized protein</fullName>
    </submittedName>
</protein>
<dbReference type="EMBL" id="DF236984">
    <property type="protein sequence ID" value="GAQ79659.1"/>
    <property type="molecule type" value="Genomic_DNA"/>
</dbReference>
<proteinExistence type="predicted"/>
<keyword evidence="1" id="KW-0175">Coiled coil</keyword>
<organism evidence="3 4">
    <name type="scientific">Klebsormidium nitens</name>
    <name type="common">Green alga</name>
    <name type="synonym">Ulothrix nitens</name>
    <dbReference type="NCBI Taxonomy" id="105231"/>
    <lineage>
        <taxon>Eukaryota</taxon>
        <taxon>Viridiplantae</taxon>
        <taxon>Streptophyta</taxon>
        <taxon>Klebsormidiophyceae</taxon>
        <taxon>Klebsormidiales</taxon>
        <taxon>Klebsormidiaceae</taxon>
        <taxon>Klebsormidium</taxon>
    </lineage>
</organism>
<evidence type="ECO:0000313" key="4">
    <source>
        <dbReference type="Proteomes" id="UP000054558"/>
    </source>
</evidence>
<evidence type="ECO:0000256" key="2">
    <source>
        <dbReference type="SAM" id="MobiDB-lite"/>
    </source>
</evidence>
<reference evidence="3 4" key="1">
    <citation type="journal article" date="2014" name="Nat. Commun.">
        <title>Klebsormidium flaccidum genome reveals primary factors for plant terrestrial adaptation.</title>
        <authorList>
            <person name="Hori K."/>
            <person name="Maruyama F."/>
            <person name="Fujisawa T."/>
            <person name="Togashi T."/>
            <person name="Yamamoto N."/>
            <person name="Seo M."/>
            <person name="Sato S."/>
            <person name="Yamada T."/>
            <person name="Mori H."/>
            <person name="Tajima N."/>
            <person name="Moriyama T."/>
            <person name="Ikeuchi M."/>
            <person name="Watanabe M."/>
            <person name="Wada H."/>
            <person name="Kobayashi K."/>
            <person name="Saito M."/>
            <person name="Masuda T."/>
            <person name="Sasaki-Sekimoto Y."/>
            <person name="Mashiguchi K."/>
            <person name="Awai K."/>
            <person name="Shimojima M."/>
            <person name="Masuda S."/>
            <person name="Iwai M."/>
            <person name="Nobusawa T."/>
            <person name="Narise T."/>
            <person name="Kondo S."/>
            <person name="Saito H."/>
            <person name="Sato R."/>
            <person name="Murakawa M."/>
            <person name="Ihara Y."/>
            <person name="Oshima-Yamada Y."/>
            <person name="Ohtaka K."/>
            <person name="Satoh M."/>
            <person name="Sonobe K."/>
            <person name="Ishii M."/>
            <person name="Ohtani R."/>
            <person name="Kanamori-Sato M."/>
            <person name="Honoki R."/>
            <person name="Miyazaki D."/>
            <person name="Mochizuki H."/>
            <person name="Umetsu J."/>
            <person name="Higashi K."/>
            <person name="Shibata D."/>
            <person name="Kamiya Y."/>
            <person name="Sato N."/>
            <person name="Nakamura Y."/>
            <person name="Tabata S."/>
            <person name="Ida S."/>
            <person name="Kurokawa K."/>
            <person name="Ohta H."/>
        </authorList>
    </citation>
    <scope>NUCLEOTIDE SEQUENCE [LARGE SCALE GENOMIC DNA]</scope>
    <source>
        <strain evidence="3 4">NIES-2285</strain>
    </source>
</reference>
<dbReference type="Proteomes" id="UP000054558">
    <property type="component" value="Unassembled WGS sequence"/>
</dbReference>
<evidence type="ECO:0000256" key="1">
    <source>
        <dbReference type="SAM" id="Coils"/>
    </source>
</evidence>
<keyword evidence="4" id="KW-1185">Reference proteome</keyword>
<gene>
    <name evidence="3" type="ORF">KFL_000350150</name>
</gene>
<evidence type="ECO:0000313" key="3">
    <source>
        <dbReference type="EMBL" id="GAQ79659.1"/>
    </source>
</evidence>
<dbReference type="AlphaFoldDB" id="A0A1Y1HR54"/>
<sequence length="745" mass="83688">MVFSRRHDVQERTGEKLSRAGTSAGEKLPPVALRLKKKWGGRKELGMEEKMERARAMRAHQLAERQAAAGSVNEKVLRALSTRKMRISSTAFSHVEKMTSAESRRERSRLATIAQGAKFGTHAVSSARKACQVALLKKRERSKQRQQDALFARHKHLEEKGQGLRLRRAESRQRFLERLGSKRARLQQQLERATERRAAALAKRTRHAHVSAKRAQEALSRLQSKAKALAARVNRAQNRASLKRSTTVAARRLVGAAKRAALWGRWMKKVGDLTARIARDAQVHGPRREERIAERREQGRTMGTVRVAEAVARKCTRAILSQALSAHAQTLAASRRLSLTSSRVSTARQLGSVRCQHVADRNSAAKKAAFERFVGKLVDASARRLAHKRTACARAAAMGSGAVIQGRERLAVKLQKIWVNLESRLEAATERREATIARVQARAQTSRARLAHANTQRARAQKAAAFRLETKLENARARRSETLARAAARAKRSERRRAWARGFGVLKSAAIRRGLEKRKRRAEERRAVFLATRPGNVARSGRRLEGSVEGRVAELDQRLMWAAMNRARHVASVKEAARRTARPRVSSKPVMQTQIPGNWEAKRERALRRCATRVRRKRAQCLRRDAFFRARRLSADHREAAATAAAQQLQAWRAAGKARASQENAAKRRHVSLEATRSKAGKSVARHLDVVNQQRVRLAEVKNGILERQEKRVSEGGKRREELLVARRARAQESAAFSLRAVTAH</sequence>
<feature type="region of interest" description="Disordered" evidence="2">
    <location>
        <begin position="1"/>
        <end position="27"/>
    </location>
</feature>
<accession>A0A1Y1HR54</accession>